<dbReference type="InterPro" id="IPR028098">
    <property type="entry name" value="Glyco_trans_4-like_N"/>
</dbReference>
<dbReference type="Pfam" id="PF13579">
    <property type="entry name" value="Glyco_trans_4_4"/>
    <property type="match status" value="1"/>
</dbReference>
<accession>A0A7J0A1Z6</accession>
<comment type="caution">
    <text evidence="3">The sequence shown here is derived from an EMBL/GenBank/DDBJ whole genome shotgun (WGS) entry which is preliminary data.</text>
</comment>
<dbReference type="InterPro" id="IPR050194">
    <property type="entry name" value="Glycosyltransferase_grp1"/>
</dbReference>
<dbReference type="PANTHER" id="PTHR45947">
    <property type="entry name" value="SULFOQUINOVOSYL TRANSFERASE SQD2"/>
    <property type="match status" value="1"/>
</dbReference>
<evidence type="ECO:0000259" key="2">
    <source>
        <dbReference type="Pfam" id="PF13579"/>
    </source>
</evidence>
<proteinExistence type="predicted"/>
<sequence>MFVFLQFQHLWKLCYLLLVVMCNSKMFKYKIIRACTVPQSLGFVTGMLPDLQKKYEVVLLSSSGLEWEEVRRLHLDVKCIEVDMERHISPIKDIKSLWQLWRTFCKEKPKMVHSMTPKAGLLCMLAARMAGVPVRVHTFTGLVFPTSVGLKKKILMVTDWLTCACATHIIPEGEGVKNDLLNNGITKKPIRVLGYGNCRGIDLERFDKTPEVMEQAEKLRKKSVCTFIVVGRIVGDKGINELVEAFVKLNKENSATHLILVGCYEDKLDPLKSETLNLIKNCSAIEAVGQQNDVRPWFAAADVAVLASYREGFPNVVIEAGAMGLPQIVTDINGAREIIIEGENGTVIPSKSVDALYSAMKHMLDTDYRDGLANNARKLIASRYEQGFVRKCLCDFYDKIL</sequence>
<dbReference type="EC" id="2.4.1.290" evidence="3"/>
<dbReference type="Pfam" id="PF00534">
    <property type="entry name" value="Glycos_transf_1"/>
    <property type="match status" value="1"/>
</dbReference>
<dbReference type="CDD" id="cd03808">
    <property type="entry name" value="GT4_CapM-like"/>
    <property type="match status" value="1"/>
</dbReference>
<keyword evidence="3" id="KW-0328">Glycosyltransferase</keyword>
<feature type="domain" description="Glycosyltransferase subfamily 4-like N-terminal" evidence="2">
    <location>
        <begin position="55"/>
        <end position="196"/>
    </location>
</feature>
<keyword evidence="3" id="KW-0808">Transferase</keyword>
<dbReference type="Gene3D" id="3.40.50.2000">
    <property type="entry name" value="Glycogen Phosphorylase B"/>
    <property type="match status" value="2"/>
</dbReference>
<dbReference type="GO" id="GO:0102335">
    <property type="term" value="F:N,N'-diacetylbacillosaminyl-diphospho-undecaprenol alpha-1,3-N-acetylgalactosaminyltransferase activity"/>
    <property type="evidence" value="ECO:0007669"/>
    <property type="project" value="UniProtKB-EC"/>
</dbReference>
<feature type="domain" description="Glycosyl transferase family 1" evidence="1">
    <location>
        <begin position="221"/>
        <end position="378"/>
    </location>
</feature>
<evidence type="ECO:0000313" key="3">
    <source>
        <dbReference type="EMBL" id="GFH86374.1"/>
    </source>
</evidence>
<gene>
    <name evidence="3" type="primary">pglA</name>
    <name evidence="3" type="ORF">IMSAGC001_01782</name>
</gene>
<name>A0A7J0A1Z6_9BACE</name>
<reference evidence="3 4" key="1">
    <citation type="journal article" date="2020" name="Microbiome">
        <title>Single-cell genomics of uncultured bacteria reveals dietary fiber responders in the mouse gut microbiota.</title>
        <authorList>
            <person name="Chijiiwa R."/>
            <person name="Hosokawa M."/>
            <person name="Kogawa M."/>
            <person name="Nishikawa Y."/>
            <person name="Ide K."/>
            <person name="Sakanashi C."/>
            <person name="Takahashi K."/>
            <person name="Takeyama H."/>
        </authorList>
    </citation>
    <scope>NUCLEOTIDE SEQUENCE [LARGE SCALE GENOMIC DNA]</scope>
    <source>
        <strain evidence="3">IMSAGC_001</strain>
    </source>
</reference>
<dbReference type="InterPro" id="IPR001296">
    <property type="entry name" value="Glyco_trans_1"/>
</dbReference>
<evidence type="ECO:0000313" key="4">
    <source>
        <dbReference type="Proteomes" id="UP000491181"/>
    </source>
</evidence>
<dbReference type="Proteomes" id="UP000491181">
    <property type="component" value="Unassembled WGS sequence"/>
</dbReference>
<dbReference type="SUPFAM" id="SSF53756">
    <property type="entry name" value="UDP-Glycosyltransferase/glycogen phosphorylase"/>
    <property type="match status" value="1"/>
</dbReference>
<dbReference type="AlphaFoldDB" id="A0A7J0A1Z6"/>
<dbReference type="EMBL" id="BLLS01000039">
    <property type="protein sequence ID" value="GFH86374.1"/>
    <property type="molecule type" value="Genomic_DNA"/>
</dbReference>
<protein>
    <submittedName>
        <fullName evidence="3">N,N'-diacetylbacillosaminyl-diphospho-undecaprenol alpha-1,3-N-acetylgalactosaminyltransferase</fullName>
        <ecNumber evidence="3">2.4.1.290</ecNumber>
    </submittedName>
</protein>
<evidence type="ECO:0000259" key="1">
    <source>
        <dbReference type="Pfam" id="PF00534"/>
    </source>
</evidence>
<organism evidence="3 4">
    <name type="scientific">Bacteroides acidifaciens</name>
    <dbReference type="NCBI Taxonomy" id="85831"/>
    <lineage>
        <taxon>Bacteria</taxon>
        <taxon>Pseudomonadati</taxon>
        <taxon>Bacteroidota</taxon>
        <taxon>Bacteroidia</taxon>
        <taxon>Bacteroidales</taxon>
        <taxon>Bacteroidaceae</taxon>
        <taxon>Bacteroides</taxon>
    </lineage>
</organism>
<dbReference type="PANTHER" id="PTHR45947:SF3">
    <property type="entry name" value="SULFOQUINOVOSYL TRANSFERASE SQD2"/>
    <property type="match status" value="1"/>
</dbReference>